<keyword evidence="2" id="KW-0902">Two-component regulatory system</keyword>
<protein>
    <submittedName>
        <fullName evidence="5">Two-component system response regulator</fullName>
    </submittedName>
</protein>
<dbReference type="PANTHER" id="PTHR45339">
    <property type="entry name" value="HYBRID SIGNAL TRANSDUCTION HISTIDINE KINASE J"/>
    <property type="match status" value="1"/>
</dbReference>
<feature type="domain" description="Response regulatory" evidence="4">
    <location>
        <begin position="4"/>
        <end position="120"/>
    </location>
</feature>
<evidence type="ECO:0000313" key="5">
    <source>
        <dbReference type="EMBL" id="ATC66076.1"/>
    </source>
</evidence>
<dbReference type="InterPro" id="IPR011006">
    <property type="entry name" value="CheY-like_superfamily"/>
</dbReference>
<dbReference type="GO" id="GO:0000160">
    <property type="term" value="P:phosphorelay signal transduction system"/>
    <property type="evidence" value="ECO:0007669"/>
    <property type="project" value="UniProtKB-KW"/>
</dbReference>
<dbReference type="Proteomes" id="UP000217265">
    <property type="component" value="Chromosome"/>
</dbReference>
<dbReference type="KEGG" id="vbh:CMV30_09545"/>
<dbReference type="PANTHER" id="PTHR45339:SF1">
    <property type="entry name" value="HYBRID SIGNAL TRANSDUCTION HISTIDINE KINASE J"/>
    <property type="match status" value="1"/>
</dbReference>
<dbReference type="AlphaFoldDB" id="A0A290QIB7"/>
<dbReference type="Gene3D" id="3.40.50.2300">
    <property type="match status" value="1"/>
</dbReference>
<dbReference type="SMART" id="SM00448">
    <property type="entry name" value="REC"/>
    <property type="match status" value="1"/>
</dbReference>
<reference evidence="5 6" key="1">
    <citation type="submission" date="2017-09" db="EMBL/GenBank/DDBJ databases">
        <title>Complete genome sequence of Verrucomicrobial strain HZ-65, isolated from freshwater.</title>
        <authorList>
            <person name="Choi A."/>
        </authorList>
    </citation>
    <scope>NUCLEOTIDE SEQUENCE [LARGE SCALE GENOMIC DNA]</scope>
    <source>
        <strain evidence="5 6">HZ-65</strain>
    </source>
</reference>
<proteinExistence type="predicted"/>
<evidence type="ECO:0000256" key="2">
    <source>
        <dbReference type="ARBA" id="ARBA00023012"/>
    </source>
</evidence>
<dbReference type="EMBL" id="CP023344">
    <property type="protein sequence ID" value="ATC66076.1"/>
    <property type="molecule type" value="Genomic_DNA"/>
</dbReference>
<dbReference type="InterPro" id="IPR001789">
    <property type="entry name" value="Sig_transdc_resp-reg_receiver"/>
</dbReference>
<dbReference type="PROSITE" id="PS50110">
    <property type="entry name" value="RESPONSE_REGULATORY"/>
    <property type="match status" value="1"/>
</dbReference>
<gene>
    <name evidence="5" type="ORF">CMV30_09545</name>
</gene>
<accession>A0A290QIB7</accession>
<evidence type="ECO:0000256" key="3">
    <source>
        <dbReference type="PROSITE-ProRule" id="PRU00169"/>
    </source>
</evidence>
<organism evidence="5 6">
    <name type="scientific">Nibricoccus aquaticus</name>
    <dbReference type="NCBI Taxonomy" id="2576891"/>
    <lineage>
        <taxon>Bacteria</taxon>
        <taxon>Pseudomonadati</taxon>
        <taxon>Verrucomicrobiota</taxon>
        <taxon>Opitutia</taxon>
        <taxon>Opitutales</taxon>
        <taxon>Opitutaceae</taxon>
        <taxon>Nibricoccus</taxon>
    </lineage>
</organism>
<evidence type="ECO:0000256" key="1">
    <source>
        <dbReference type="ARBA" id="ARBA00022553"/>
    </source>
</evidence>
<feature type="modified residue" description="4-aspartylphosphate" evidence="3">
    <location>
        <position position="53"/>
    </location>
</feature>
<sequence length="128" mass="14285">MKRLVLIIEDNDANRYLARFILEKNGFEVVAAANGAEGVRMARERTPDLVLMDIEMPEMDGYEAAGRLRAAPATAGVPIMAFTSYAHPADRERALEKGFSDYLEKPFDVDEFVRRVIRLLPPASSDPS</sequence>
<name>A0A290QIB7_9BACT</name>
<dbReference type="Pfam" id="PF00072">
    <property type="entry name" value="Response_reg"/>
    <property type="match status" value="1"/>
</dbReference>
<evidence type="ECO:0000259" key="4">
    <source>
        <dbReference type="PROSITE" id="PS50110"/>
    </source>
</evidence>
<dbReference type="SUPFAM" id="SSF52172">
    <property type="entry name" value="CheY-like"/>
    <property type="match status" value="1"/>
</dbReference>
<evidence type="ECO:0000313" key="6">
    <source>
        <dbReference type="Proteomes" id="UP000217265"/>
    </source>
</evidence>
<dbReference type="OrthoDB" id="9800897at2"/>
<dbReference type="RefSeq" id="WP_096057703.1">
    <property type="nucleotide sequence ID" value="NZ_CP023344.1"/>
</dbReference>
<keyword evidence="1 3" id="KW-0597">Phosphoprotein</keyword>
<keyword evidence="6" id="KW-1185">Reference proteome</keyword>